<evidence type="ECO:0000259" key="2">
    <source>
        <dbReference type="PROSITE" id="PS50041"/>
    </source>
</evidence>
<dbReference type="PROSITE" id="PS00615">
    <property type="entry name" value="C_TYPE_LECTIN_1"/>
    <property type="match status" value="2"/>
</dbReference>
<keyword evidence="3" id="KW-0675">Receptor</keyword>
<dbReference type="CDD" id="cd00037">
    <property type="entry name" value="CLECT"/>
    <property type="match status" value="1"/>
</dbReference>
<dbReference type="SMART" id="SM00034">
    <property type="entry name" value="CLECT"/>
    <property type="match status" value="3"/>
</dbReference>
<sequence>LCCTRAYIPHRYHFVNENKTWIEAQTYCREKYTDLATVNNMEKMNMLSDTLNKETVIQAWIGLNKQQPSTWRWSFASETLYKDGDTYRNWERNQPDTWHGNEFCVHMQGSGSWNDIECNTSLPFVCFNEIGYILINEKKTWRDAQTYCRKNYIDLSSVRNQTENDIIANMIQYHSWIGLFNDSWTWSDQSNSIFRYWGSNKPSGGLNCAAVNLSDQLYWSDVNCTEILPFICHEKRLILIKQNLTWREALNYCRKNHYDLVSVRTQEMQLWVKEVAQDATTEHVWLGLRYDCNQRIWFWVFGSMICYQDWAQSNNKSNEDCSQEKRSGAVQSGGEQQWIDLPESTRLNFICSTYD</sequence>
<dbReference type="OrthoDB" id="441660at2759"/>
<dbReference type="InterPro" id="IPR001304">
    <property type="entry name" value="C-type_lectin-like"/>
</dbReference>
<gene>
    <name evidence="3" type="ORF">DAT39_019796</name>
</gene>
<dbReference type="Gene3D" id="3.10.100.10">
    <property type="entry name" value="Mannose-Binding Protein A, subunit A"/>
    <property type="match status" value="3"/>
</dbReference>
<dbReference type="PANTHER" id="PTHR45784">
    <property type="entry name" value="C-TYPE LECTIN DOMAIN FAMILY 20 MEMBER A-RELATED"/>
    <property type="match status" value="1"/>
</dbReference>
<organism evidence="3 4">
    <name type="scientific">Clarias magur</name>
    <name type="common">Asian catfish</name>
    <name type="synonym">Macropteronotus magur</name>
    <dbReference type="NCBI Taxonomy" id="1594786"/>
    <lineage>
        <taxon>Eukaryota</taxon>
        <taxon>Metazoa</taxon>
        <taxon>Chordata</taxon>
        <taxon>Craniata</taxon>
        <taxon>Vertebrata</taxon>
        <taxon>Euteleostomi</taxon>
        <taxon>Actinopterygii</taxon>
        <taxon>Neopterygii</taxon>
        <taxon>Teleostei</taxon>
        <taxon>Ostariophysi</taxon>
        <taxon>Siluriformes</taxon>
        <taxon>Clariidae</taxon>
        <taxon>Clarias</taxon>
    </lineage>
</organism>
<dbReference type="EMBL" id="QNUK01000678">
    <property type="protein sequence ID" value="KAF5890500.1"/>
    <property type="molecule type" value="Genomic_DNA"/>
</dbReference>
<keyword evidence="4" id="KW-1185">Reference proteome</keyword>
<feature type="non-terminal residue" evidence="3">
    <location>
        <position position="355"/>
    </location>
</feature>
<dbReference type="Proteomes" id="UP000727407">
    <property type="component" value="Unassembled WGS sequence"/>
</dbReference>
<dbReference type="PROSITE" id="PS50041">
    <property type="entry name" value="C_TYPE_LECTIN_2"/>
    <property type="match status" value="3"/>
</dbReference>
<dbReference type="AlphaFoldDB" id="A0A8J4T7W3"/>
<comment type="caution">
    <text evidence="3">The sequence shown here is derived from an EMBL/GenBank/DDBJ whole genome shotgun (WGS) entry which is preliminary data.</text>
</comment>
<feature type="non-terminal residue" evidence="3">
    <location>
        <position position="1"/>
    </location>
</feature>
<keyword evidence="1" id="KW-1015">Disulfide bond</keyword>
<dbReference type="Pfam" id="PF00059">
    <property type="entry name" value="Lectin_C"/>
    <property type="match status" value="3"/>
</dbReference>
<evidence type="ECO:0000313" key="3">
    <source>
        <dbReference type="EMBL" id="KAF5890500.1"/>
    </source>
</evidence>
<proteinExistence type="predicted"/>
<name>A0A8J4T7W3_CLAMG</name>
<dbReference type="InterPro" id="IPR018378">
    <property type="entry name" value="C-type_lectin_CS"/>
</dbReference>
<dbReference type="PANTHER" id="PTHR45784:SF3">
    <property type="entry name" value="C-TYPE LECTIN DOMAIN FAMILY 4 MEMBER K-LIKE-RELATED"/>
    <property type="match status" value="1"/>
</dbReference>
<protein>
    <submittedName>
        <fullName evidence="3">Macrophage mannose receptor 1-like isoform X1</fullName>
    </submittedName>
</protein>
<feature type="domain" description="C-type lectin" evidence="2">
    <location>
        <begin position="7"/>
        <end position="127"/>
    </location>
</feature>
<evidence type="ECO:0000256" key="1">
    <source>
        <dbReference type="ARBA" id="ARBA00023157"/>
    </source>
</evidence>
<dbReference type="SUPFAM" id="SSF56436">
    <property type="entry name" value="C-type lectin-like"/>
    <property type="match status" value="3"/>
</dbReference>
<reference evidence="3" key="1">
    <citation type="submission" date="2020-07" db="EMBL/GenBank/DDBJ databases">
        <title>Clarias magur genome sequencing, assembly and annotation.</title>
        <authorList>
            <person name="Kushwaha B."/>
            <person name="Kumar R."/>
            <person name="Das P."/>
            <person name="Joshi C.G."/>
            <person name="Kumar D."/>
            <person name="Nagpure N.S."/>
            <person name="Pandey M."/>
            <person name="Agarwal S."/>
            <person name="Srivastava S."/>
            <person name="Singh M."/>
            <person name="Sahoo L."/>
            <person name="Jayasankar P."/>
            <person name="Meher P.K."/>
            <person name="Koringa P.G."/>
            <person name="Iquebal M.A."/>
            <person name="Das S.P."/>
            <person name="Bit A."/>
            <person name="Patnaik S."/>
            <person name="Patel N."/>
            <person name="Shah T.M."/>
            <person name="Hinsu A."/>
            <person name="Jena J.K."/>
        </authorList>
    </citation>
    <scope>NUCLEOTIDE SEQUENCE</scope>
    <source>
        <strain evidence="3">CIFAMagur01</strain>
        <tissue evidence="3">Testis</tissue>
    </source>
</reference>
<evidence type="ECO:0000313" key="4">
    <source>
        <dbReference type="Proteomes" id="UP000727407"/>
    </source>
</evidence>
<accession>A0A8J4T7W3</accession>
<feature type="domain" description="C-type lectin" evidence="2">
    <location>
        <begin position="127"/>
        <end position="233"/>
    </location>
</feature>
<dbReference type="InterPro" id="IPR016187">
    <property type="entry name" value="CTDL_fold"/>
</dbReference>
<feature type="domain" description="C-type lectin" evidence="2">
    <location>
        <begin position="245"/>
        <end position="352"/>
    </location>
</feature>
<dbReference type="InterPro" id="IPR016186">
    <property type="entry name" value="C-type_lectin-like/link_sf"/>
</dbReference>
<dbReference type="CDD" id="cd03602">
    <property type="entry name" value="CLECT_1"/>
    <property type="match status" value="1"/>
</dbReference>